<dbReference type="Pfam" id="PF13385">
    <property type="entry name" value="Laminin_G_3"/>
    <property type="match status" value="1"/>
</dbReference>
<feature type="domain" description="Cadherin" evidence="4">
    <location>
        <begin position="1278"/>
        <end position="1367"/>
    </location>
</feature>
<evidence type="ECO:0000259" key="4">
    <source>
        <dbReference type="PROSITE" id="PS50268"/>
    </source>
</evidence>
<name>A0AA41YBQ9_9BACT</name>
<comment type="caution">
    <text evidence="5">The sequence shown here is derived from an EMBL/GenBank/DDBJ whole genome shotgun (WGS) entry which is preliminary data.</text>
</comment>
<dbReference type="Pfam" id="PF13229">
    <property type="entry name" value="Beta_helix"/>
    <property type="match status" value="2"/>
</dbReference>
<dbReference type="Gene3D" id="2.60.120.200">
    <property type="match status" value="1"/>
</dbReference>
<dbReference type="InterPro" id="IPR006558">
    <property type="entry name" value="LamG-like"/>
</dbReference>
<proteinExistence type="predicted"/>
<dbReference type="CDD" id="cd11304">
    <property type="entry name" value="Cadherin_repeat"/>
    <property type="match status" value="3"/>
</dbReference>
<dbReference type="InterPro" id="IPR002126">
    <property type="entry name" value="Cadherin-like_dom"/>
</dbReference>
<dbReference type="InterPro" id="IPR006626">
    <property type="entry name" value="PbH1"/>
</dbReference>
<keyword evidence="2" id="KW-1015">Disulfide bond</keyword>
<dbReference type="PANTHER" id="PTHR36453:SF1">
    <property type="entry name" value="RIGHT HANDED BETA HELIX DOMAIN-CONTAINING PROTEIN"/>
    <property type="match status" value="1"/>
</dbReference>
<dbReference type="PANTHER" id="PTHR36453">
    <property type="entry name" value="SECRETED PROTEIN-RELATED"/>
    <property type="match status" value="1"/>
</dbReference>
<dbReference type="InterPro" id="IPR011050">
    <property type="entry name" value="Pectin_lyase_fold/virulence"/>
</dbReference>
<dbReference type="SMART" id="SM00112">
    <property type="entry name" value="CA"/>
    <property type="match status" value="3"/>
</dbReference>
<feature type="domain" description="Cadherin" evidence="4">
    <location>
        <begin position="1076"/>
        <end position="1168"/>
    </location>
</feature>
<keyword evidence="6" id="KW-1185">Reference proteome</keyword>
<keyword evidence="1 3" id="KW-0732">Signal</keyword>
<dbReference type="InterPro" id="IPR013320">
    <property type="entry name" value="ConA-like_dom_sf"/>
</dbReference>
<dbReference type="InterPro" id="IPR039448">
    <property type="entry name" value="Beta_helix"/>
</dbReference>
<dbReference type="EMBL" id="JAPAAF010000013">
    <property type="protein sequence ID" value="MCW0483175.1"/>
    <property type="molecule type" value="Genomic_DNA"/>
</dbReference>
<feature type="domain" description="Cadherin" evidence="4">
    <location>
        <begin position="658"/>
        <end position="764"/>
    </location>
</feature>
<dbReference type="RefSeq" id="WP_282591777.1">
    <property type="nucleotide sequence ID" value="NZ_JAPAAF010000013.1"/>
</dbReference>
<organism evidence="5 6">
    <name type="scientific">Gaoshiqia sediminis</name>
    <dbReference type="NCBI Taxonomy" id="2986998"/>
    <lineage>
        <taxon>Bacteria</taxon>
        <taxon>Pseudomonadati</taxon>
        <taxon>Bacteroidota</taxon>
        <taxon>Bacteroidia</taxon>
        <taxon>Marinilabiliales</taxon>
        <taxon>Prolixibacteraceae</taxon>
        <taxon>Gaoshiqia</taxon>
    </lineage>
</organism>
<accession>A0AA41YBQ9</accession>
<dbReference type="GO" id="GO:0005975">
    <property type="term" value="P:carbohydrate metabolic process"/>
    <property type="evidence" value="ECO:0007669"/>
    <property type="project" value="UniProtKB-ARBA"/>
</dbReference>
<reference evidence="5" key="1">
    <citation type="submission" date="2022-10" db="EMBL/GenBank/DDBJ databases">
        <title>Gaoshiqiia sediminis gen. nov., sp. nov., isolated from coastal sediment.</title>
        <authorList>
            <person name="Yu W.X."/>
            <person name="Mu D.S."/>
            <person name="Du J.Z."/>
            <person name="Liang Y.Q."/>
        </authorList>
    </citation>
    <scope>NUCLEOTIDE SEQUENCE</scope>
    <source>
        <strain evidence="5">A06</strain>
    </source>
</reference>
<dbReference type="SUPFAM" id="SSF49899">
    <property type="entry name" value="Concanavalin A-like lectins/glucanases"/>
    <property type="match status" value="1"/>
</dbReference>
<evidence type="ECO:0000256" key="3">
    <source>
        <dbReference type="SAM" id="SignalP"/>
    </source>
</evidence>
<dbReference type="GO" id="GO:0005509">
    <property type="term" value="F:calcium ion binding"/>
    <property type="evidence" value="ECO:0007669"/>
    <property type="project" value="InterPro"/>
</dbReference>
<evidence type="ECO:0000256" key="2">
    <source>
        <dbReference type="ARBA" id="ARBA00023157"/>
    </source>
</evidence>
<dbReference type="Pfam" id="PF18962">
    <property type="entry name" value="Por_Secre_tail"/>
    <property type="match status" value="1"/>
</dbReference>
<evidence type="ECO:0000313" key="5">
    <source>
        <dbReference type="EMBL" id="MCW0483175.1"/>
    </source>
</evidence>
<dbReference type="InterPro" id="IPR012334">
    <property type="entry name" value="Pectin_lyas_fold"/>
</dbReference>
<feature type="signal peptide" evidence="3">
    <location>
        <begin position="1"/>
        <end position="18"/>
    </location>
</feature>
<dbReference type="GO" id="GO:0007156">
    <property type="term" value="P:homophilic cell adhesion via plasma membrane adhesion molecules"/>
    <property type="evidence" value="ECO:0007669"/>
    <property type="project" value="InterPro"/>
</dbReference>
<dbReference type="Gene3D" id="2.160.20.10">
    <property type="entry name" value="Single-stranded right-handed beta-helix, Pectin lyase-like"/>
    <property type="match status" value="2"/>
</dbReference>
<dbReference type="NCBIfam" id="TIGR04183">
    <property type="entry name" value="Por_Secre_tail"/>
    <property type="match status" value="1"/>
</dbReference>
<dbReference type="InterPro" id="IPR015919">
    <property type="entry name" value="Cadherin-like_sf"/>
</dbReference>
<protein>
    <submittedName>
        <fullName evidence="5">Cadherin domain-containing protein</fullName>
    </submittedName>
</protein>
<dbReference type="Gene3D" id="2.60.40.60">
    <property type="entry name" value="Cadherins"/>
    <property type="match status" value="3"/>
</dbReference>
<dbReference type="Proteomes" id="UP001163821">
    <property type="component" value="Unassembled WGS sequence"/>
</dbReference>
<gene>
    <name evidence="5" type="ORF">N2K84_10570</name>
</gene>
<sequence>MRKLLFVVTLLLPMAMMAQTTYYVSSSGGDDSKLGTSESQAWKTLNKVNNLTPRAGDKILFKRGDAWEGTITPKASGTSGSPITYGAYGTGEKPKIYGSTEITGWTLHSGNIYKATVSDNIDQVFFNGEKLKAARYPNSGYFNISNVNSSNQFTSTSLNSGINYTGAKWIGRTITWALYTKSVSGSSGQTITLDSAPTYSLGVNEGFFLTNKLEFLDQAGEWYYSSSNNTLYVWTPSGDSPANYQVRGSYVGYGTNIYDKDYVTIENLQFLHHSDKAVNADYCSHLTINNNIMLHPENFGIYVNHDSYGTYTNNIIAETNQYGIRGENSSNSIFSDNQITDIGLFNKLGVTGTNGFAAIGISVIGDNNTFRYNRIIGVGYNGISWRGQSATIEYNYIKDVCLTVDDGGAIYTFNPGAVSEPGSQNSIVRYNVIDNVPGNSEGYTFGAVFGAGIYMDERTHDVLIEHNVIANVGYYGIYLHQTADITIQNNIGFSNGSNIRHVRKASDQIGNIAQYNTFCNPASTLDNYGTTKATLAMQNSNSIGLTLNYNEYVDHHRTLLFRDMDGSAYPYLTFSEWKSAMGMDTNSTFDGTALKTGETEKLFYNDTKQDKTFDLGSNTYRDIDGNSVTGKLTLKPFTGKILIGTKFDGISSTNQAPVITSQTFKISEDKLINDLIGLVAASDPDQGQTLTYSITSGNEAGLFSINSANGEIYAKSNISVSSGQTIVLGVKVTDNAESPLSATASITIQISSSTPTADTSSPSVSSFSIPVTSTSLTIAISTFTASDNQAVAGYKLTESASSPLAGDNGWTTSAPTAYTFSQEGTKTLYAWAKDAAGNVSSSRSATVTISLPDLSPSFSEYLFEESAGSTVVDSQGSNDGTIMNTATRTTGVDGNGLELSGTGYISLGEAFGDNVQSEVTLSAWVKPTSVTGGYQGIIMHGGPNVDTYALYIRPDTKTVAFKTSGTSSPWMELAGVNELWDGNWHNLTVTYDGAQKIIYLDGVVISSAASTGLLESGQGYNLLIGAGRDDANPIYLYQGLMDEVRIYNTALSSAEVRELSHLAEQEPVVADNQQPVIQDQVFEIRKNYQTGALAAQVVATDADQGQVLSYAIVQGNTGDLFSLDAATGQIFVQNVIETTGTYAVPMVVEVTDNAANPLSASANVTINIVINGKPVKGEVTASNPKRVILYYDESLQSTQLKSTELASDFSLNGNKKVLQVTISGSMIYLDLDSEYQYGDEIIVSYTKGSSPIIDIHGNEIASFSGYVVINNIENTTPQITNQVFAIQEATAQGTIIGQVTASGPSAMTYAITGGNGTNLIDVDPVTGELFVKTSIRAEDDQSVFLNVEVTDNAANPTKATATITVNIIIKSRMEEGIVYDNNRRRVILTFSEPLIESSVPQPIDFQLSNGKQVESVTVTGAEVILDVDSDFQAEDQILVSYEKGVSPLYDLAGNEIDSFSGFTVDNNILKNLELDPDSPDVLAVDLLVFPNPTNGAFTLRANNLKTEVCEFALFNMTGKQIMKQVLYGSNGDLEENFSLTHLERGTYIVRLICEDQASQSKIVII</sequence>
<evidence type="ECO:0000313" key="6">
    <source>
        <dbReference type="Proteomes" id="UP001163821"/>
    </source>
</evidence>
<feature type="chain" id="PRO_5041284646" evidence="3">
    <location>
        <begin position="19"/>
        <end position="1565"/>
    </location>
</feature>
<dbReference type="GO" id="GO:0016020">
    <property type="term" value="C:membrane"/>
    <property type="evidence" value="ECO:0007669"/>
    <property type="project" value="InterPro"/>
</dbReference>
<dbReference type="SUPFAM" id="SSF51126">
    <property type="entry name" value="Pectin lyase-like"/>
    <property type="match status" value="2"/>
</dbReference>
<dbReference type="InterPro" id="IPR026444">
    <property type="entry name" value="Secre_tail"/>
</dbReference>
<dbReference type="SUPFAM" id="SSF49313">
    <property type="entry name" value="Cadherin-like"/>
    <property type="match status" value="3"/>
</dbReference>
<evidence type="ECO:0000256" key="1">
    <source>
        <dbReference type="ARBA" id="ARBA00022729"/>
    </source>
</evidence>
<dbReference type="SMART" id="SM00560">
    <property type="entry name" value="LamGL"/>
    <property type="match status" value="1"/>
</dbReference>
<dbReference type="Pfam" id="PF00028">
    <property type="entry name" value="Cadherin"/>
    <property type="match status" value="3"/>
</dbReference>
<dbReference type="PROSITE" id="PS50268">
    <property type="entry name" value="CADHERIN_2"/>
    <property type="match status" value="3"/>
</dbReference>
<dbReference type="GO" id="GO:0004553">
    <property type="term" value="F:hydrolase activity, hydrolyzing O-glycosyl compounds"/>
    <property type="evidence" value="ECO:0007669"/>
    <property type="project" value="UniProtKB-ARBA"/>
</dbReference>
<dbReference type="SMART" id="SM00710">
    <property type="entry name" value="PbH1"/>
    <property type="match status" value="5"/>
</dbReference>